<dbReference type="InterPro" id="IPR010239">
    <property type="entry name" value="CHP02001"/>
</dbReference>
<comment type="caution">
    <text evidence="2">The sequence shown here is derived from an EMBL/GenBank/DDBJ whole genome shotgun (WGS) entry which is preliminary data.</text>
</comment>
<accession>A0A9W6K1U3</accession>
<dbReference type="RefSeq" id="WP_271193608.1">
    <property type="nucleotide sequence ID" value="NZ_BSFN01000001.1"/>
</dbReference>
<reference evidence="2" key="2">
    <citation type="submission" date="2023-01" db="EMBL/GenBank/DDBJ databases">
        <authorList>
            <person name="Sun Q."/>
            <person name="Evtushenko L."/>
        </authorList>
    </citation>
    <scope>NUCLEOTIDE SEQUENCE</scope>
    <source>
        <strain evidence="2">VKM B-2935</strain>
    </source>
</reference>
<organism evidence="2 3">
    <name type="scientific">Pseudomonas turukhanskensis</name>
    <dbReference type="NCBI Taxonomy" id="1806536"/>
    <lineage>
        <taxon>Bacteria</taxon>
        <taxon>Pseudomonadati</taxon>
        <taxon>Pseudomonadota</taxon>
        <taxon>Gammaproteobacteria</taxon>
        <taxon>Pseudomonadales</taxon>
        <taxon>Pseudomonadaceae</taxon>
        <taxon>Pseudomonas</taxon>
    </lineage>
</organism>
<dbReference type="EMBL" id="BSFN01000001">
    <property type="protein sequence ID" value="GLK87352.1"/>
    <property type="molecule type" value="Genomic_DNA"/>
</dbReference>
<keyword evidence="1" id="KW-0732">Signal</keyword>
<keyword evidence="3" id="KW-1185">Reference proteome</keyword>
<dbReference type="AlphaFoldDB" id="A0A9W6K1U3"/>
<evidence type="ECO:0000256" key="1">
    <source>
        <dbReference type="SAM" id="SignalP"/>
    </source>
</evidence>
<reference evidence="2" key="1">
    <citation type="journal article" date="2014" name="Int. J. Syst. Evol. Microbiol.">
        <title>Complete genome sequence of Corynebacterium casei LMG S-19264T (=DSM 44701T), isolated from a smear-ripened cheese.</title>
        <authorList>
            <consortium name="US DOE Joint Genome Institute (JGI-PGF)"/>
            <person name="Walter F."/>
            <person name="Albersmeier A."/>
            <person name="Kalinowski J."/>
            <person name="Ruckert C."/>
        </authorList>
    </citation>
    <scope>NUCLEOTIDE SEQUENCE</scope>
    <source>
        <strain evidence="2">VKM B-2935</strain>
    </source>
</reference>
<evidence type="ECO:0000313" key="2">
    <source>
        <dbReference type="EMBL" id="GLK87352.1"/>
    </source>
</evidence>
<dbReference type="PROSITE" id="PS00018">
    <property type="entry name" value="EF_HAND_1"/>
    <property type="match status" value="1"/>
</dbReference>
<evidence type="ECO:0008006" key="4">
    <source>
        <dbReference type="Google" id="ProtNLM"/>
    </source>
</evidence>
<dbReference type="Pfam" id="PF09694">
    <property type="entry name" value="Gcw_chp"/>
    <property type="match status" value="1"/>
</dbReference>
<dbReference type="NCBIfam" id="TIGR02001">
    <property type="entry name" value="gcw_chp"/>
    <property type="match status" value="1"/>
</dbReference>
<feature type="signal peptide" evidence="1">
    <location>
        <begin position="1"/>
        <end position="22"/>
    </location>
</feature>
<proteinExistence type="predicted"/>
<feature type="chain" id="PRO_5040968706" description="Lipoprotein" evidence="1">
    <location>
        <begin position="23"/>
        <end position="264"/>
    </location>
</feature>
<gene>
    <name evidence="2" type="ORF">GCM10017655_04140</name>
</gene>
<protein>
    <recommendedName>
        <fullName evidence="4">Lipoprotein</fullName>
    </recommendedName>
</protein>
<evidence type="ECO:0000313" key="3">
    <source>
        <dbReference type="Proteomes" id="UP001143328"/>
    </source>
</evidence>
<sequence>MNRLIKWGLASAALSFSLSSHALDLTPELMLNLNLIAASDYRVGGFSLTQGNPVLQTVGNLVHKPTGLFAGVFTSNVDFGTDTRREYDYFVGIARPLSENTRFSLAYVAYDYPKDSWVNFNEWVGTFSYKGATAGFKYTNNLQNPPALEEAQAALAPLGIKVPDRDNDRIITWVEYTQPMPYQSLLNVRYGYSDTHDEMAYRSGSGDYRSTYYDWSVSLSKQLLGLDWKATYIDTDLSKAECMSAFGRAGDCSATVVASVSKSF</sequence>
<dbReference type="Proteomes" id="UP001143328">
    <property type="component" value="Unassembled WGS sequence"/>
</dbReference>
<dbReference type="InterPro" id="IPR018247">
    <property type="entry name" value="EF_Hand_1_Ca_BS"/>
</dbReference>
<name>A0A9W6K1U3_9PSED</name>